<dbReference type="InterPro" id="IPR035979">
    <property type="entry name" value="RBD_domain_sf"/>
</dbReference>
<keyword evidence="1 2" id="KW-0694">RNA-binding</keyword>
<organism evidence="6 7">
    <name type="scientific">Ensete ventricosum</name>
    <name type="common">Abyssinian banana</name>
    <name type="synonym">Musa ensete</name>
    <dbReference type="NCBI Taxonomy" id="4639"/>
    <lineage>
        <taxon>Eukaryota</taxon>
        <taxon>Viridiplantae</taxon>
        <taxon>Streptophyta</taxon>
        <taxon>Embryophyta</taxon>
        <taxon>Tracheophyta</taxon>
        <taxon>Spermatophyta</taxon>
        <taxon>Magnoliopsida</taxon>
        <taxon>Liliopsida</taxon>
        <taxon>Zingiberales</taxon>
        <taxon>Musaceae</taxon>
        <taxon>Ensete</taxon>
    </lineage>
</organism>
<feature type="compositionally biased region" description="Basic and acidic residues" evidence="3">
    <location>
        <begin position="191"/>
        <end position="209"/>
    </location>
</feature>
<accession>A0A427AMJ3</accession>
<proteinExistence type="predicted"/>
<protein>
    <recommendedName>
        <fullName evidence="5">RRM domain-containing protein</fullName>
    </recommendedName>
</protein>
<dbReference type="CDD" id="cd00590">
    <property type="entry name" value="RRM_SF"/>
    <property type="match status" value="1"/>
</dbReference>
<evidence type="ECO:0000313" key="7">
    <source>
        <dbReference type="Proteomes" id="UP000287651"/>
    </source>
</evidence>
<feature type="compositionally biased region" description="Basic and acidic residues" evidence="3">
    <location>
        <begin position="231"/>
        <end position="241"/>
    </location>
</feature>
<dbReference type="EMBL" id="AMZH03001942">
    <property type="protein sequence ID" value="RRT77396.1"/>
    <property type="molecule type" value="Genomic_DNA"/>
</dbReference>
<comment type="caution">
    <text evidence="6">The sequence shown here is derived from an EMBL/GenBank/DDBJ whole genome shotgun (WGS) entry which is preliminary data.</text>
</comment>
<evidence type="ECO:0000256" key="3">
    <source>
        <dbReference type="SAM" id="MobiDB-lite"/>
    </source>
</evidence>
<evidence type="ECO:0000256" key="4">
    <source>
        <dbReference type="SAM" id="Phobius"/>
    </source>
</evidence>
<gene>
    <name evidence="6" type="ORF">B296_00028691</name>
</gene>
<reference evidence="6 7" key="1">
    <citation type="journal article" date="2014" name="Agronomy (Basel)">
        <title>A Draft Genome Sequence for Ensete ventricosum, the Drought-Tolerant Tree Against Hunger.</title>
        <authorList>
            <person name="Harrison J."/>
            <person name="Moore K.A."/>
            <person name="Paszkiewicz K."/>
            <person name="Jones T."/>
            <person name="Grant M."/>
            <person name="Ambacheew D."/>
            <person name="Muzemil S."/>
            <person name="Studholme D.J."/>
        </authorList>
    </citation>
    <scope>NUCLEOTIDE SEQUENCE [LARGE SCALE GENOMIC DNA]</scope>
</reference>
<dbReference type="Pfam" id="PF00076">
    <property type="entry name" value="RRM_1"/>
    <property type="match status" value="1"/>
</dbReference>
<evidence type="ECO:0000259" key="5">
    <source>
        <dbReference type="PROSITE" id="PS50102"/>
    </source>
</evidence>
<evidence type="ECO:0000313" key="6">
    <source>
        <dbReference type="EMBL" id="RRT77396.1"/>
    </source>
</evidence>
<keyword evidence="4" id="KW-1133">Transmembrane helix</keyword>
<dbReference type="PANTHER" id="PTHR21245">
    <property type="entry name" value="HETEROGENEOUS NUCLEAR RIBONUCLEOPROTEIN"/>
    <property type="match status" value="1"/>
</dbReference>
<evidence type="ECO:0000256" key="1">
    <source>
        <dbReference type="ARBA" id="ARBA00022884"/>
    </source>
</evidence>
<sequence length="459" mass="51499">MYSSESIELPSVLNWVLYEFAIISQVRTVFIDGLPAAWDEDRVKDYLKKYGVVEKVELARNMPAAKRKDFGFVTFDIHDNAVSCAEGINNAELGEGDTKVKVRARLSRPHQRGRVKRGLRGNFMIGHRAAYGGRVPYGRPPPRRFPSHAPRPIAPRGVPVGGRGLKRPLGYRGRHLVMAAAERGRLPPPERSYERRPPAPIPAERHPSYKVDYSFRGSPYSDIPPRNATRPGDRRAYIDDGYERKLERPATSYREGRSRDYDSIPGPKRPYSERGLAWIMLVAVVRNMEMLILIGLICDFQSLVYYIHYSINYLIRFLLSRFSRSHVGYSSSRTSLSGHDSLYGSRQGMYGGGMQFFSTIQLNIPNLVIMYFQNLYLGSGSGNDDGRMYSSSLNSSYLSRGSDVSSFLSCYFVIITLYLLIYFLLQVGGVSSYSSTSLYSGRGLSGSGYVGGGGSSSYY</sequence>
<keyword evidence="4" id="KW-0472">Membrane</keyword>
<feature type="transmembrane region" description="Helical" evidence="4">
    <location>
        <begin position="404"/>
        <end position="425"/>
    </location>
</feature>
<keyword evidence="4" id="KW-0812">Transmembrane</keyword>
<dbReference type="AlphaFoldDB" id="A0A427AMJ3"/>
<dbReference type="InterPro" id="IPR000504">
    <property type="entry name" value="RRM_dom"/>
</dbReference>
<name>A0A427AMJ3_ENSVE</name>
<dbReference type="SUPFAM" id="SSF54928">
    <property type="entry name" value="RNA-binding domain, RBD"/>
    <property type="match status" value="1"/>
</dbReference>
<feature type="region of interest" description="Disordered" evidence="3">
    <location>
        <begin position="183"/>
        <end position="241"/>
    </location>
</feature>
<feature type="region of interest" description="Disordered" evidence="3">
    <location>
        <begin position="143"/>
        <end position="166"/>
    </location>
</feature>
<dbReference type="Proteomes" id="UP000287651">
    <property type="component" value="Unassembled WGS sequence"/>
</dbReference>
<dbReference type="GO" id="GO:0003723">
    <property type="term" value="F:RNA binding"/>
    <property type="evidence" value="ECO:0007669"/>
    <property type="project" value="UniProtKB-UniRule"/>
</dbReference>
<dbReference type="Gene3D" id="3.30.70.330">
    <property type="match status" value="1"/>
</dbReference>
<evidence type="ECO:0000256" key="2">
    <source>
        <dbReference type="PROSITE-ProRule" id="PRU00176"/>
    </source>
</evidence>
<dbReference type="SMART" id="SM00360">
    <property type="entry name" value="RRM"/>
    <property type="match status" value="1"/>
</dbReference>
<dbReference type="InterPro" id="IPR012677">
    <property type="entry name" value="Nucleotide-bd_a/b_plait_sf"/>
</dbReference>
<dbReference type="PROSITE" id="PS50102">
    <property type="entry name" value="RRM"/>
    <property type="match status" value="1"/>
</dbReference>
<feature type="domain" description="RRM" evidence="5">
    <location>
        <begin position="27"/>
        <end position="107"/>
    </location>
</feature>